<organism evidence="7 8">
    <name type="scientific">Halorubrum ezzemoulense</name>
    <name type="common">Halorubrum chaoviator</name>
    <dbReference type="NCBI Taxonomy" id="337243"/>
    <lineage>
        <taxon>Archaea</taxon>
        <taxon>Methanobacteriati</taxon>
        <taxon>Methanobacteriota</taxon>
        <taxon>Stenosarchaea group</taxon>
        <taxon>Halobacteria</taxon>
        <taxon>Halobacteriales</taxon>
        <taxon>Haloferacaceae</taxon>
        <taxon>Halorubrum</taxon>
    </lineage>
</organism>
<dbReference type="PROSITE" id="PS00198">
    <property type="entry name" value="4FE4S_FER_1"/>
    <property type="match status" value="1"/>
</dbReference>
<name>A0A256JVN6_HALEZ</name>
<feature type="domain" description="4Fe-4S ferredoxin-type" evidence="6">
    <location>
        <begin position="358"/>
        <end position="385"/>
    </location>
</feature>
<evidence type="ECO:0000256" key="4">
    <source>
        <dbReference type="ARBA" id="ARBA00022982"/>
    </source>
</evidence>
<dbReference type="InterPro" id="IPR017896">
    <property type="entry name" value="4Fe4S_Fe-S-bd"/>
</dbReference>
<keyword evidence="2" id="KW-0411">Iron-sulfur</keyword>
<dbReference type="GO" id="GO:0016491">
    <property type="term" value="F:oxidoreductase activity"/>
    <property type="evidence" value="ECO:0007669"/>
    <property type="project" value="UniProtKB-ARBA"/>
</dbReference>
<evidence type="ECO:0000313" key="7">
    <source>
        <dbReference type="EMBL" id="OYR72277.1"/>
    </source>
</evidence>
<dbReference type="Gene3D" id="1.10.1060.10">
    <property type="entry name" value="Alpha-helical ferredoxin"/>
    <property type="match status" value="1"/>
</dbReference>
<dbReference type="SUPFAM" id="SSF46548">
    <property type="entry name" value="alpha-helical ferredoxin"/>
    <property type="match status" value="1"/>
</dbReference>
<dbReference type="SUPFAM" id="SSF100950">
    <property type="entry name" value="NagB/RpiA/CoA transferase-like"/>
    <property type="match status" value="1"/>
</dbReference>
<dbReference type="InterPro" id="IPR004452">
    <property type="entry name" value="LutB/LldF"/>
</dbReference>
<proteinExistence type="predicted"/>
<keyword evidence="2" id="KW-0004">4Fe-4S</keyword>
<dbReference type="OrthoDB" id="230142at2157"/>
<dbReference type="Gene3D" id="3.40.50.10420">
    <property type="entry name" value="NagB/RpiA/CoA transferase-like"/>
    <property type="match status" value="1"/>
</dbReference>
<evidence type="ECO:0000256" key="1">
    <source>
        <dbReference type="ARBA" id="ARBA00022448"/>
    </source>
</evidence>
<dbReference type="InterPro" id="IPR003741">
    <property type="entry name" value="LUD_dom"/>
</dbReference>
<dbReference type="PROSITE" id="PS51379">
    <property type="entry name" value="4FE4S_FER_2"/>
    <property type="match status" value="1"/>
</dbReference>
<dbReference type="InterPro" id="IPR024185">
    <property type="entry name" value="FTHF_cligase-like_sf"/>
</dbReference>
<dbReference type="EMBL" id="NHPB01000017">
    <property type="protein sequence ID" value="OYR72277.1"/>
    <property type="molecule type" value="Genomic_DNA"/>
</dbReference>
<evidence type="ECO:0000259" key="6">
    <source>
        <dbReference type="PROSITE" id="PS51379"/>
    </source>
</evidence>
<protein>
    <submittedName>
        <fullName evidence="7">(4Fe-4S)-binding protein</fullName>
    </submittedName>
</protein>
<evidence type="ECO:0000313" key="8">
    <source>
        <dbReference type="Proteomes" id="UP000216758"/>
    </source>
</evidence>
<feature type="region of interest" description="Disordered" evidence="5">
    <location>
        <begin position="1"/>
        <end position="43"/>
    </location>
</feature>
<sequence length="731" mass="79874">MSAENRRRKAEHIRHILDTEGDSVQQNTRVFNEGRYESTGDLDDYERLKDEARAIKEDAIERLPELIDEVTEAVEANGGTVYLADDAADANRYITEVVDGRTAVKSKSMTSEEIEVNEALEADGADVWETDLAEFVLQIADEAPSHIVAPAIHKSQEEIAALFDEVFEPEDPPETAEELTRFAREHLGEKIRDADVGMTGANFVTADTGTLALVTSEGNARKCVQATDTHVAVAGVEKVIPSVEDLQPFVELIGRSGTGQDITSYVSLLTPPTDSPTFGDKALGSGDERDFHLVLIDNGRMEMRDDDQLRETLYCIRCSACANSCANFQHVGGHAFGGETYSGGIATGWEAGVHGEESAAEFNDLCTGCSRCVNQCPVKIDIPWINTVVRDRINRGTDSDLDFLVEGLTPDADPGGIDLQKRLFGNFDTLAKLGSAFAPLSNWVAEAGPARSVLERTLGVDSRRELPRFERESLVDWFADRGSRVDPDAARERVTLYPDAYTNYVRTERGKAAVRVLESLGVHVDVPAAGESGRAPLSQGMVATARSNAEAVYESLAPAVAAGRDVVVIEPSDLAMFHREYGRLLPTEEHEALKERSYEVMEYVYGLLENGAALGALPDGDGERIAYHSHCQQRTLDLKPYTTAVLDDAGFDVVTSDVECCGMAGSFGYKSEYYDLSVDVGETLADQFTTDETADRTVVASGTSCLEQLDALLTRRPAHPVRLLDARRDRR</sequence>
<dbReference type="AlphaFoldDB" id="A0A256JVN6"/>
<keyword evidence="2" id="KW-0479">Metal-binding</keyword>
<dbReference type="PANTHER" id="PTHR47153:SF2">
    <property type="entry name" value="LACTATE UTILIZATION PROTEIN B"/>
    <property type="match status" value="1"/>
</dbReference>
<dbReference type="Pfam" id="PF02589">
    <property type="entry name" value="LUD_dom"/>
    <property type="match status" value="1"/>
</dbReference>
<comment type="caution">
    <text evidence="7">The sequence shown here is derived from an EMBL/GenBank/DDBJ whole genome shotgun (WGS) entry which is preliminary data.</text>
</comment>
<dbReference type="Pfam" id="PF13183">
    <property type="entry name" value="Fer4_8"/>
    <property type="match status" value="1"/>
</dbReference>
<keyword evidence="1" id="KW-0813">Transport</keyword>
<feature type="compositionally biased region" description="Basic residues" evidence="5">
    <location>
        <begin position="1"/>
        <end position="12"/>
    </location>
</feature>
<evidence type="ECO:0000256" key="2">
    <source>
        <dbReference type="ARBA" id="ARBA00022485"/>
    </source>
</evidence>
<dbReference type="InterPro" id="IPR037171">
    <property type="entry name" value="NagB/RpiA_transferase-like"/>
</dbReference>
<evidence type="ECO:0000256" key="3">
    <source>
        <dbReference type="ARBA" id="ARBA00022737"/>
    </source>
</evidence>
<reference evidence="7 8" key="1">
    <citation type="journal article" date="2014" name="Front. Microbiol.">
        <title>Population and genomic analysis of the genus Halorubrum.</title>
        <authorList>
            <person name="Fullmer M.S."/>
            <person name="Soucy S.M."/>
            <person name="Swithers K.S."/>
            <person name="Makkay A.M."/>
            <person name="Wheeler R."/>
            <person name="Ventosa A."/>
            <person name="Gogarten J.P."/>
            <person name="Papke R.T."/>
        </authorList>
    </citation>
    <scope>NUCLEOTIDE SEQUENCE [LARGE SCALE GENOMIC DNA]</scope>
    <source>
        <strain evidence="7 8">G37</strain>
    </source>
</reference>
<dbReference type="Proteomes" id="UP000216758">
    <property type="component" value="Unassembled WGS sequence"/>
</dbReference>
<keyword evidence="3" id="KW-0677">Repeat</keyword>
<dbReference type="GO" id="GO:0006089">
    <property type="term" value="P:lactate metabolic process"/>
    <property type="evidence" value="ECO:0007669"/>
    <property type="project" value="InterPro"/>
</dbReference>
<dbReference type="InterPro" id="IPR017900">
    <property type="entry name" value="4Fe4S_Fe_S_CS"/>
</dbReference>
<keyword evidence="4" id="KW-0249">Electron transport</keyword>
<evidence type="ECO:0000256" key="5">
    <source>
        <dbReference type="SAM" id="MobiDB-lite"/>
    </source>
</evidence>
<dbReference type="PANTHER" id="PTHR47153">
    <property type="entry name" value="LACTATE UTILIZATION PROTEIN B"/>
    <property type="match status" value="1"/>
</dbReference>
<keyword evidence="2" id="KW-0408">Iron</keyword>
<dbReference type="InterPro" id="IPR009051">
    <property type="entry name" value="Helical_ferredxn"/>
</dbReference>
<dbReference type="GO" id="GO:0051539">
    <property type="term" value="F:4 iron, 4 sulfur cluster binding"/>
    <property type="evidence" value="ECO:0007669"/>
    <property type="project" value="UniProtKB-KW"/>
</dbReference>
<accession>A0A256JVN6</accession>
<gene>
    <name evidence="7" type="ORF">DJ78_03315</name>
</gene>
<dbReference type="RefSeq" id="WP_094582665.1">
    <property type="nucleotide sequence ID" value="NZ_NHPB01000017.1"/>
</dbReference>